<protein>
    <submittedName>
        <fullName evidence="1">Farnesyl-diphosphate farnesyltransferase</fullName>
    </submittedName>
</protein>
<dbReference type="Proteomes" id="UP000253426">
    <property type="component" value="Unassembled WGS sequence"/>
</dbReference>
<dbReference type="EMBL" id="QNRR01000002">
    <property type="protein sequence ID" value="RBP45725.1"/>
    <property type="molecule type" value="Genomic_DNA"/>
</dbReference>
<dbReference type="SUPFAM" id="SSF48576">
    <property type="entry name" value="Terpenoid synthases"/>
    <property type="match status" value="1"/>
</dbReference>
<accession>A0A366HPX9</accession>
<gene>
    <name evidence="1" type="ORF">DES53_102107</name>
</gene>
<dbReference type="InterPro" id="IPR002060">
    <property type="entry name" value="Squ/phyt_synthse"/>
</dbReference>
<dbReference type="SFLD" id="SFLDS00005">
    <property type="entry name" value="Isoprenoid_Synthase_Type_I"/>
    <property type="match status" value="1"/>
</dbReference>
<dbReference type="GO" id="GO:0045338">
    <property type="term" value="P:farnesyl diphosphate metabolic process"/>
    <property type="evidence" value="ECO:0007669"/>
    <property type="project" value="InterPro"/>
</dbReference>
<evidence type="ECO:0000313" key="1">
    <source>
        <dbReference type="EMBL" id="RBP45725.1"/>
    </source>
</evidence>
<comment type="caution">
    <text evidence="1">The sequence shown here is derived from an EMBL/GenBank/DDBJ whole genome shotgun (WGS) entry which is preliminary data.</text>
</comment>
<dbReference type="GO" id="GO:0051996">
    <property type="term" value="F:squalene synthase [NAD(P)H] activity"/>
    <property type="evidence" value="ECO:0007669"/>
    <property type="project" value="InterPro"/>
</dbReference>
<keyword evidence="2" id="KW-1185">Reference proteome</keyword>
<organism evidence="1 2">
    <name type="scientific">Roseimicrobium gellanilyticum</name>
    <dbReference type="NCBI Taxonomy" id="748857"/>
    <lineage>
        <taxon>Bacteria</taxon>
        <taxon>Pseudomonadati</taxon>
        <taxon>Verrucomicrobiota</taxon>
        <taxon>Verrucomicrobiia</taxon>
        <taxon>Verrucomicrobiales</taxon>
        <taxon>Verrucomicrobiaceae</taxon>
        <taxon>Roseimicrobium</taxon>
    </lineage>
</organism>
<dbReference type="PANTHER" id="PTHR11626:SF2">
    <property type="entry name" value="SQUALENE SYNTHASE"/>
    <property type="match status" value="1"/>
</dbReference>
<dbReference type="RefSeq" id="WP_113957302.1">
    <property type="nucleotide sequence ID" value="NZ_QNRR01000002.1"/>
</dbReference>
<reference evidence="1 2" key="1">
    <citation type="submission" date="2018-06" db="EMBL/GenBank/DDBJ databases">
        <title>Genomic Encyclopedia of Type Strains, Phase IV (KMG-IV): sequencing the most valuable type-strain genomes for metagenomic binning, comparative biology and taxonomic classification.</title>
        <authorList>
            <person name="Goeker M."/>
        </authorList>
    </citation>
    <scope>NUCLEOTIDE SEQUENCE [LARGE SCALE GENOMIC DNA]</scope>
    <source>
        <strain evidence="1 2">DSM 25532</strain>
    </source>
</reference>
<dbReference type="InterPro" id="IPR008949">
    <property type="entry name" value="Isoprenoid_synthase_dom_sf"/>
</dbReference>
<dbReference type="AlphaFoldDB" id="A0A366HPX9"/>
<evidence type="ECO:0000313" key="2">
    <source>
        <dbReference type="Proteomes" id="UP000253426"/>
    </source>
</evidence>
<name>A0A366HPX9_9BACT</name>
<dbReference type="Gene3D" id="1.10.600.10">
    <property type="entry name" value="Farnesyl Diphosphate Synthase"/>
    <property type="match status" value="1"/>
</dbReference>
<proteinExistence type="predicted"/>
<keyword evidence="1" id="KW-0808">Transferase</keyword>
<dbReference type="PANTHER" id="PTHR11626">
    <property type="entry name" value="FARNESYL-DIPHOSPHATE FARNESYLTRANSFERASE"/>
    <property type="match status" value="1"/>
</dbReference>
<dbReference type="Pfam" id="PF00494">
    <property type="entry name" value="SQS_PSY"/>
    <property type="match status" value="1"/>
</dbReference>
<dbReference type="InterPro" id="IPR044844">
    <property type="entry name" value="Trans_IPPS_euk-type"/>
</dbReference>
<dbReference type="SFLD" id="SFLDG01018">
    <property type="entry name" value="Squalene/Phytoene_Synthase_Lik"/>
    <property type="match status" value="1"/>
</dbReference>
<sequence length="339" mass="37671">MTGEEQLGGKLLEGVSRSFYLTLKALPQGLREPISLAYLLARAADTLADTPSIAESIKQECLTEFDRLIQADVRDDAGEATLCERLRREFVPLQEDVSEARLLERLPEAFEAYRKSPPRLRDATRGVLDPIVKGQLMDIQRFPVDGQLRSLTTEDELDEYTYLVAGCVGGFWTKLCASELEGAIDPKVAFDDMLVWGIRYGKGLQLVNILRDIAKDIRMGRCYFPSEELAAHGLTLEMVQADPAKLVSVTASWRTRCREHLECGLQYLDALQHKRLRFATALPLLLGIRTLALINQADGAALVQGVKVSRGEVARILVEAGLANFKQGGLRKMAERLGK</sequence>
<dbReference type="OrthoDB" id="9787280at2"/>